<evidence type="ECO:0000256" key="4">
    <source>
        <dbReference type="ARBA" id="ARBA00022840"/>
    </source>
</evidence>
<protein>
    <submittedName>
        <fullName evidence="6">sn-glycerol-3-phosphate ABC transporter ATP-binding protein UgpC</fullName>
    </submittedName>
</protein>
<keyword evidence="7" id="KW-1185">Reference proteome</keyword>
<evidence type="ECO:0000259" key="5">
    <source>
        <dbReference type="PROSITE" id="PS50893"/>
    </source>
</evidence>
<keyword evidence="3" id="KW-0547">Nucleotide-binding</keyword>
<dbReference type="InterPro" id="IPR015855">
    <property type="entry name" value="ABC_transpr_MalK-like"/>
</dbReference>
<dbReference type="InterPro" id="IPR003593">
    <property type="entry name" value="AAA+_ATPase"/>
</dbReference>
<dbReference type="Gene3D" id="3.40.50.300">
    <property type="entry name" value="P-loop containing nucleotide triphosphate hydrolases"/>
    <property type="match status" value="1"/>
</dbReference>
<dbReference type="Proteomes" id="UP000315252">
    <property type="component" value="Unassembled WGS sequence"/>
</dbReference>
<dbReference type="InterPro" id="IPR012340">
    <property type="entry name" value="NA-bd_OB-fold"/>
</dbReference>
<organism evidence="6 7">
    <name type="scientific">Denitrobaculum tricleocarpae</name>
    <dbReference type="NCBI Taxonomy" id="2591009"/>
    <lineage>
        <taxon>Bacteria</taxon>
        <taxon>Pseudomonadati</taxon>
        <taxon>Pseudomonadota</taxon>
        <taxon>Alphaproteobacteria</taxon>
        <taxon>Rhodospirillales</taxon>
        <taxon>Rhodospirillaceae</taxon>
        <taxon>Denitrobaculum</taxon>
    </lineage>
</organism>
<dbReference type="SUPFAM" id="SSF52540">
    <property type="entry name" value="P-loop containing nucleoside triphosphate hydrolases"/>
    <property type="match status" value="1"/>
</dbReference>
<comment type="caution">
    <text evidence="6">The sequence shown here is derived from an EMBL/GenBank/DDBJ whole genome shotgun (WGS) entry which is preliminary data.</text>
</comment>
<dbReference type="Gene3D" id="2.40.50.100">
    <property type="match status" value="1"/>
</dbReference>
<evidence type="ECO:0000256" key="3">
    <source>
        <dbReference type="ARBA" id="ARBA00022741"/>
    </source>
</evidence>
<dbReference type="FunFam" id="3.40.50.300:FF:000042">
    <property type="entry name" value="Maltose/maltodextrin ABC transporter, ATP-binding protein"/>
    <property type="match status" value="1"/>
</dbReference>
<reference evidence="6 7" key="1">
    <citation type="submission" date="2019-06" db="EMBL/GenBank/DDBJ databases">
        <title>Whole genome sequence for Rhodospirillaceae sp. R148.</title>
        <authorList>
            <person name="Wang G."/>
        </authorList>
    </citation>
    <scope>NUCLEOTIDE SEQUENCE [LARGE SCALE GENOMIC DNA]</scope>
    <source>
        <strain evidence="6 7">R148</strain>
    </source>
</reference>
<dbReference type="AlphaFoldDB" id="A0A545SZB6"/>
<sequence>MATVEYDGIGKSFGPVKVMENISFTIDTQKFVVLLGPSGCGKTTLLRMTAGLETISAGEIRMAGERVNEIHPRDRDIAMVFQTYALYPTMTVFDNIAFSLQVRKVAPEEIKRQVEEAAEILNLTDYLKRYPKALSGGQRQRVAMGRALVRHPKVFLFDEPLSNLDAKLRGQMRFEIRRIHDRLNTTTIYVTHDQIEAMTMADEIVVMNGGRIEQIGTPEEIYDRPANCFVADFIGSPSINLLKGIVERQDGRAVMRVGESGLHLPENTSAREGQSLVYGMRPLDIEVGDSGEASGTVEFVENTGAETHLHINFDGHDIRAVAQGRLRVKTGDRLNFTINPEKVHLFDQTSEKRID</sequence>
<comment type="similarity">
    <text evidence="1">Belongs to the ABC transporter superfamily.</text>
</comment>
<dbReference type="InterPro" id="IPR017871">
    <property type="entry name" value="ABC_transporter-like_CS"/>
</dbReference>
<name>A0A545SZB6_9PROT</name>
<dbReference type="NCBIfam" id="NF008653">
    <property type="entry name" value="PRK11650.1"/>
    <property type="match status" value="1"/>
</dbReference>
<evidence type="ECO:0000313" key="7">
    <source>
        <dbReference type="Proteomes" id="UP000315252"/>
    </source>
</evidence>
<proteinExistence type="inferred from homology"/>
<dbReference type="CDD" id="cd03301">
    <property type="entry name" value="ABC_MalK_N"/>
    <property type="match status" value="1"/>
</dbReference>
<dbReference type="InterPro" id="IPR047641">
    <property type="entry name" value="ABC_transpr_MalK/UgpC-like"/>
</dbReference>
<dbReference type="OrthoDB" id="394852at2"/>
<keyword evidence="2" id="KW-0813">Transport</keyword>
<accession>A0A545SZB6</accession>
<dbReference type="InterPro" id="IPR013611">
    <property type="entry name" value="Transp-assoc_OB_typ2"/>
</dbReference>
<dbReference type="GO" id="GO:0016887">
    <property type="term" value="F:ATP hydrolysis activity"/>
    <property type="evidence" value="ECO:0007669"/>
    <property type="project" value="InterPro"/>
</dbReference>
<dbReference type="GO" id="GO:0008643">
    <property type="term" value="P:carbohydrate transport"/>
    <property type="evidence" value="ECO:0007669"/>
    <property type="project" value="InterPro"/>
</dbReference>
<dbReference type="GO" id="GO:0005524">
    <property type="term" value="F:ATP binding"/>
    <property type="evidence" value="ECO:0007669"/>
    <property type="project" value="UniProtKB-KW"/>
</dbReference>
<dbReference type="GO" id="GO:0055052">
    <property type="term" value="C:ATP-binding cassette (ABC) transporter complex, substrate-binding subunit-containing"/>
    <property type="evidence" value="ECO:0007669"/>
    <property type="project" value="TreeGrafter"/>
</dbReference>
<keyword evidence="4 6" id="KW-0067">ATP-binding</keyword>
<dbReference type="SMART" id="SM00382">
    <property type="entry name" value="AAA"/>
    <property type="match status" value="1"/>
</dbReference>
<dbReference type="PANTHER" id="PTHR43875">
    <property type="entry name" value="MALTODEXTRIN IMPORT ATP-BINDING PROTEIN MSMX"/>
    <property type="match status" value="1"/>
</dbReference>
<evidence type="ECO:0000256" key="1">
    <source>
        <dbReference type="ARBA" id="ARBA00005417"/>
    </source>
</evidence>
<evidence type="ECO:0000313" key="6">
    <source>
        <dbReference type="EMBL" id="TQV70316.1"/>
    </source>
</evidence>
<dbReference type="Gene3D" id="2.40.50.140">
    <property type="entry name" value="Nucleic acid-binding proteins"/>
    <property type="match status" value="1"/>
</dbReference>
<gene>
    <name evidence="6" type="primary">ugpC</name>
    <name evidence="6" type="ORF">FKG95_27995</name>
</gene>
<dbReference type="PROSITE" id="PS50893">
    <property type="entry name" value="ABC_TRANSPORTER_2"/>
    <property type="match status" value="1"/>
</dbReference>
<dbReference type="EMBL" id="VHSH01000017">
    <property type="protein sequence ID" value="TQV70316.1"/>
    <property type="molecule type" value="Genomic_DNA"/>
</dbReference>
<dbReference type="InterPro" id="IPR003439">
    <property type="entry name" value="ABC_transporter-like_ATP-bd"/>
</dbReference>
<evidence type="ECO:0000256" key="2">
    <source>
        <dbReference type="ARBA" id="ARBA00022448"/>
    </source>
</evidence>
<dbReference type="SUPFAM" id="SSF50331">
    <property type="entry name" value="MOP-like"/>
    <property type="match status" value="1"/>
</dbReference>
<dbReference type="PROSITE" id="PS00211">
    <property type="entry name" value="ABC_TRANSPORTER_1"/>
    <property type="match status" value="1"/>
</dbReference>
<dbReference type="RefSeq" id="WP_142899774.1">
    <property type="nucleotide sequence ID" value="NZ_ML660068.1"/>
</dbReference>
<feature type="domain" description="ABC transporter" evidence="5">
    <location>
        <begin position="4"/>
        <end position="234"/>
    </location>
</feature>
<dbReference type="GO" id="GO:0140359">
    <property type="term" value="F:ABC-type transporter activity"/>
    <property type="evidence" value="ECO:0007669"/>
    <property type="project" value="InterPro"/>
</dbReference>
<dbReference type="Pfam" id="PF08402">
    <property type="entry name" value="TOBE_2"/>
    <property type="match status" value="1"/>
</dbReference>
<dbReference type="PANTHER" id="PTHR43875:SF1">
    <property type="entry name" value="OSMOPROTECTIVE COMPOUNDS UPTAKE ATP-BINDING PROTEIN GGTA"/>
    <property type="match status" value="1"/>
</dbReference>
<dbReference type="InterPro" id="IPR008995">
    <property type="entry name" value="Mo/tungstate-bd_C_term_dom"/>
</dbReference>
<dbReference type="Pfam" id="PF00005">
    <property type="entry name" value="ABC_tran"/>
    <property type="match status" value="1"/>
</dbReference>
<dbReference type="InterPro" id="IPR027417">
    <property type="entry name" value="P-loop_NTPase"/>
</dbReference>